<dbReference type="Gene3D" id="6.10.250.2840">
    <property type="match status" value="1"/>
</dbReference>
<dbReference type="InterPro" id="IPR027495">
    <property type="entry name" value="Sti35"/>
</dbReference>
<keyword evidence="8" id="KW-1185">Reference proteome</keyword>
<keyword evidence="3 6" id="KW-0784">Thiamine biosynthesis</keyword>
<reference evidence="7 8" key="1">
    <citation type="journal article" date="2013" name="PLoS Genet.">
        <title>The genome and development-dependent transcriptomes of Pyronema confluens: a window into fungal evolution.</title>
        <authorList>
            <person name="Traeger S."/>
            <person name="Altegoer F."/>
            <person name="Freitag M."/>
            <person name="Gabaldon T."/>
            <person name="Kempken F."/>
            <person name="Kumar A."/>
            <person name="Marcet-Houben M."/>
            <person name="Poggeler S."/>
            <person name="Stajich J.E."/>
            <person name="Nowrousian M."/>
        </authorList>
    </citation>
    <scope>NUCLEOTIDE SEQUENCE [LARGE SCALE GENOMIC DNA]</scope>
    <source>
        <strain evidence="8">CBS 100304</strain>
        <tissue evidence="7">Vegetative mycelium</tissue>
    </source>
</reference>
<evidence type="ECO:0000256" key="2">
    <source>
        <dbReference type="ARBA" id="ARBA00022723"/>
    </source>
</evidence>
<dbReference type="EC" id="2.4.2.60" evidence="6"/>
<feature type="binding site" evidence="6">
    <location>
        <position position="78"/>
    </location>
    <ligand>
        <name>substrate</name>
    </ligand>
</feature>
<gene>
    <name evidence="7" type="ORF">PCON_08605</name>
</gene>
<keyword evidence="6" id="KW-0963">Cytoplasm</keyword>
<sequence length="323" mass="34855">MAPTFVENAAPVVPVVTKAVNAAAACLDTKTESAKKWENFSFASIRESTVSRAMTTRYFKDMYDYAESDVVIVGAGSCGLSAAYKLAKARPDLKIAIIEAMVSPGGGAWLGGQLFSAMVMRTSTNKAAESFLEEIGVPYETEDQYIVVKHAALFTSTLLSKVLQFPNVKLFNATSVEDLITRKDENGNLRMAGVVTNWTLVTMHHDDQSCMDPNTINAPVIISTTGHDGPTGAFSIKRLVSIGAYEKLGGMRGLDMKMAEDQIVKGTREVVPGMIIGGMELAEADGSCRMGPIFGSMALSGVRAAEIACEIIEERRKQNLQYE</sequence>
<dbReference type="GO" id="GO:0005634">
    <property type="term" value="C:nucleus"/>
    <property type="evidence" value="ECO:0007669"/>
    <property type="project" value="UniProtKB-SubCell"/>
</dbReference>
<comment type="catalytic activity">
    <reaction evidence="6">
        <text>[ADP-thiazole synthase]-L-cysteine + glycine + NAD(+) = [ADP-thiazole synthase]-dehydroalanine + ADP-5-ethyl-4-methylthiazole-2-carboxylate + nicotinamide + 3 H2O + 2 H(+)</text>
        <dbReference type="Rhea" id="RHEA:55708"/>
        <dbReference type="Rhea" id="RHEA-COMP:14264"/>
        <dbReference type="Rhea" id="RHEA-COMP:14265"/>
        <dbReference type="ChEBI" id="CHEBI:15377"/>
        <dbReference type="ChEBI" id="CHEBI:15378"/>
        <dbReference type="ChEBI" id="CHEBI:17154"/>
        <dbReference type="ChEBI" id="CHEBI:29950"/>
        <dbReference type="ChEBI" id="CHEBI:57305"/>
        <dbReference type="ChEBI" id="CHEBI:57540"/>
        <dbReference type="ChEBI" id="CHEBI:90873"/>
        <dbReference type="ChEBI" id="CHEBI:139151"/>
        <dbReference type="EC" id="2.4.2.60"/>
    </reaction>
</comment>
<dbReference type="GO" id="GO:0005829">
    <property type="term" value="C:cytosol"/>
    <property type="evidence" value="ECO:0007669"/>
    <property type="project" value="UniProtKB-UniRule"/>
</dbReference>
<comment type="subunit">
    <text evidence="6">Homooctamer.</text>
</comment>
<dbReference type="STRING" id="1076935.U4LSU2"/>
<keyword evidence="5 6" id="KW-0520">NAD</keyword>
<name>U4LSU2_PYROM</name>
<evidence type="ECO:0000256" key="4">
    <source>
        <dbReference type="ARBA" id="ARBA00023004"/>
    </source>
</evidence>
<keyword evidence="6" id="KW-0539">Nucleus</keyword>
<comment type="PTM">
    <text evidence="6">During the catalytic reaction, a sulfide is transferred from Cys-210 to a reaction intermediate, generating a dehydroalanine residue.</text>
</comment>
<feature type="binding site" evidence="6">
    <location>
        <position position="212"/>
    </location>
    <ligand>
        <name>substrate</name>
    </ligand>
</feature>
<feature type="binding site" evidence="6">
    <location>
        <position position="279"/>
    </location>
    <ligand>
        <name>substrate</name>
    </ligand>
</feature>
<dbReference type="GO" id="GO:0052837">
    <property type="term" value="P:thiazole biosynthetic process"/>
    <property type="evidence" value="ECO:0007669"/>
    <property type="project" value="UniProtKB-UniRule"/>
</dbReference>
<dbReference type="InterPro" id="IPR002922">
    <property type="entry name" value="Thi4_fam"/>
</dbReference>
<feature type="binding site" evidence="6">
    <location>
        <begin position="99"/>
        <end position="100"/>
    </location>
    <ligand>
        <name>substrate</name>
    </ligand>
</feature>
<dbReference type="GO" id="GO:0160205">
    <property type="term" value="F:cysteine-dependent adenosine diphosphate thiazole synthase activity"/>
    <property type="evidence" value="ECO:0007669"/>
    <property type="project" value="UniProtKB-EC"/>
</dbReference>
<dbReference type="GO" id="GO:0009228">
    <property type="term" value="P:thiamine biosynthetic process"/>
    <property type="evidence" value="ECO:0007669"/>
    <property type="project" value="UniProtKB-UniRule"/>
</dbReference>
<dbReference type="OrthoDB" id="410463at2759"/>
<feature type="binding site" evidence="6">
    <location>
        <position position="176"/>
    </location>
    <ligand>
        <name>substrate</name>
    </ligand>
</feature>
<dbReference type="EMBL" id="HF935441">
    <property type="protein sequence ID" value="CCX30406.1"/>
    <property type="molecule type" value="Genomic_DNA"/>
</dbReference>
<evidence type="ECO:0000256" key="3">
    <source>
        <dbReference type="ARBA" id="ARBA00022977"/>
    </source>
</evidence>
<dbReference type="HAMAP" id="MF_03158">
    <property type="entry name" value="THI4"/>
    <property type="match status" value="1"/>
</dbReference>
<dbReference type="eggNOG" id="KOG2960">
    <property type="taxonomic scope" value="Eukaryota"/>
</dbReference>
<feature type="modified residue" description="2,3-didehydroalanine (Cys)" evidence="6">
    <location>
        <position position="210"/>
    </location>
</feature>
<evidence type="ECO:0000256" key="1">
    <source>
        <dbReference type="ARBA" id="ARBA00022679"/>
    </source>
</evidence>
<dbReference type="NCBIfam" id="TIGR00292">
    <property type="entry name" value="sulfide-dependent adenosine diphosphate thiazole synthase"/>
    <property type="match status" value="1"/>
</dbReference>
<feature type="binding site" evidence="6">
    <location>
        <position position="227"/>
    </location>
    <ligand>
        <name>substrate</name>
    </ligand>
</feature>
<comment type="cofactor">
    <cofactor evidence="6">
        <name>Fe cation</name>
        <dbReference type="ChEBI" id="CHEBI:24875"/>
    </cofactor>
    <text evidence="6">Binds 1 Fe cation per subunit.</text>
</comment>
<proteinExistence type="inferred from homology"/>
<dbReference type="Pfam" id="PF01946">
    <property type="entry name" value="Thi4"/>
    <property type="match status" value="1"/>
</dbReference>
<dbReference type="PANTHER" id="PTHR43422:SF3">
    <property type="entry name" value="THIAMINE THIAZOLE SYNTHASE"/>
    <property type="match status" value="1"/>
</dbReference>
<feature type="binding site" evidence="6">
    <location>
        <begin position="289"/>
        <end position="291"/>
    </location>
    <ligand>
        <name>substrate</name>
    </ligand>
</feature>
<dbReference type="Proteomes" id="UP000018144">
    <property type="component" value="Unassembled WGS sequence"/>
</dbReference>
<dbReference type="PANTHER" id="PTHR43422">
    <property type="entry name" value="THIAMINE THIAZOLE SYNTHASE"/>
    <property type="match status" value="1"/>
</dbReference>
<comment type="similarity">
    <text evidence="6">Belongs to the THI4 family.</text>
</comment>
<evidence type="ECO:0000256" key="6">
    <source>
        <dbReference type="HAMAP-Rule" id="MF_03158"/>
    </source>
</evidence>
<evidence type="ECO:0000313" key="8">
    <source>
        <dbReference type="Proteomes" id="UP000018144"/>
    </source>
</evidence>
<organism evidence="7 8">
    <name type="scientific">Pyronema omphalodes (strain CBS 100304)</name>
    <name type="common">Pyronema confluens</name>
    <dbReference type="NCBI Taxonomy" id="1076935"/>
    <lineage>
        <taxon>Eukaryota</taxon>
        <taxon>Fungi</taxon>
        <taxon>Dikarya</taxon>
        <taxon>Ascomycota</taxon>
        <taxon>Pezizomycotina</taxon>
        <taxon>Pezizomycetes</taxon>
        <taxon>Pezizales</taxon>
        <taxon>Pyronemataceae</taxon>
        <taxon>Pyronema</taxon>
    </lineage>
</organism>
<comment type="subcellular location">
    <subcellularLocation>
        <location evidence="6">Cytoplasm</location>
    </subcellularLocation>
    <subcellularLocation>
        <location evidence="6">Nucleus</location>
    </subcellularLocation>
</comment>
<keyword evidence="2 6" id="KW-0479">Metal-binding</keyword>
<dbReference type="SUPFAM" id="SSF51905">
    <property type="entry name" value="FAD/NAD(P)-binding domain"/>
    <property type="match status" value="1"/>
</dbReference>
<dbReference type="Gene3D" id="3.50.50.60">
    <property type="entry name" value="FAD/NAD(P)-binding domain"/>
    <property type="match status" value="1"/>
</dbReference>
<feature type="binding site" evidence="6">
    <location>
        <position position="107"/>
    </location>
    <ligand>
        <name>substrate</name>
    </ligand>
</feature>
<keyword evidence="4 6" id="KW-0408">Iron</keyword>
<dbReference type="InterPro" id="IPR036188">
    <property type="entry name" value="FAD/NAD-bd_sf"/>
</dbReference>
<dbReference type="GO" id="GO:0005506">
    <property type="term" value="F:iron ion binding"/>
    <property type="evidence" value="ECO:0007669"/>
    <property type="project" value="UniProtKB-UniRule"/>
</dbReference>
<dbReference type="AlphaFoldDB" id="U4LSU2"/>
<protein>
    <recommendedName>
        <fullName evidence="6">Thiamine thiazole synthase</fullName>
    </recommendedName>
    <alternativeName>
        <fullName evidence="6">Thiazole biosynthetic enzyme</fullName>
        <ecNumber evidence="6">2.4.2.60</ecNumber>
    </alternativeName>
</protein>
<dbReference type="OMA" id="MFPRIVV"/>
<accession>U4LSU2</accession>
<evidence type="ECO:0000313" key="7">
    <source>
        <dbReference type="EMBL" id="CCX30406.1"/>
    </source>
</evidence>
<evidence type="ECO:0000256" key="5">
    <source>
        <dbReference type="ARBA" id="ARBA00023027"/>
    </source>
</evidence>
<keyword evidence="1 6" id="KW-0808">Transferase</keyword>
<comment type="function">
    <text evidence="6">Involved in biosynthesis of the thiamine precursor thiazole. Catalyzes the conversion of NAD and glycine to adenosine diphosphate 5-(2-hydroxyethyl)-4-methylthiazole-2-carboxylic acid (ADT), an adenylated thiazole intermediate. The reaction includes an iron-dependent sulfide transfer from a conserved cysteine residue of the protein to a thiazole intermediate. The enzyme can only undergo a single turnover, which suggests it is a suicide enzyme. May have additional roles in adaptation to various stress conditions and in DNA damage tolerance.</text>
</comment>